<name>C6H3T5_AJECH</name>
<gene>
    <name evidence="1" type="ORF">HCDG_00096</name>
</gene>
<reference evidence="2" key="1">
    <citation type="submission" date="2009-05" db="EMBL/GenBank/DDBJ databases">
        <title>The genome sequence of Ajellomyces capsulatus strain H143.</title>
        <authorList>
            <person name="Champion M."/>
            <person name="Cuomo C.A."/>
            <person name="Ma L.-J."/>
            <person name="Henn M.R."/>
            <person name="Sil A."/>
            <person name="Goldman B."/>
            <person name="Young S.K."/>
            <person name="Kodira C.D."/>
            <person name="Zeng Q."/>
            <person name="Koehrsen M."/>
            <person name="Alvarado L."/>
            <person name="Berlin A.M."/>
            <person name="Borenstein D."/>
            <person name="Chen Z."/>
            <person name="Engels R."/>
            <person name="Freedman E."/>
            <person name="Gellesch M."/>
            <person name="Goldberg J."/>
            <person name="Griggs A."/>
            <person name="Gujja S."/>
            <person name="Heiman D.I."/>
            <person name="Hepburn T.A."/>
            <person name="Howarth C."/>
            <person name="Jen D."/>
            <person name="Larson L."/>
            <person name="Lewis B."/>
            <person name="Mehta T."/>
            <person name="Park D."/>
            <person name="Pearson M."/>
            <person name="Roberts A."/>
            <person name="Saif S."/>
            <person name="Shea T.D."/>
            <person name="Shenoy N."/>
            <person name="Sisk P."/>
            <person name="Stolte C."/>
            <person name="Sykes S."/>
            <person name="Walk T."/>
            <person name="White J."/>
            <person name="Yandava C."/>
            <person name="Klein B."/>
            <person name="McEwen J.G."/>
            <person name="Puccia R."/>
            <person name="Goldman G.H."/>
            <person name="Felipe M.S."/>
            <person name="Nino-Vega G."/>
            <person name="San-Blas G."/>
            <person name="Taylor J.W."/>
            <person name="Mendoza L."/>
            <person name="Galagan J.E."/>
            <person name="Nusbaum C."/>
            <person name="Birren B.W."/>
        </authorList>
    </citation>
    <scope>NUCLEOTIDE SEQUENCE [LARGE SCALE GENOMIC DNA]</scope>
    <source>
        <strain evidence="2">H143</strain>
    </source>
</reference>
<organism evidence="1 2">
    <name type="scientific">Ajellomyces capsulatus (strain H143)</name>
    <name type="common">Darling's disease fungus</name>
    <name type="synonym">Histoplasma capsulatum</name>
    <dbReference type="NCBI Taxonomy" id="544712"/>
    <lineage>
        <taxon>Eukaryota</taxon>
        <taxon>Fungi</taxon>
        <taxon>Dikarya</taxon>
        <taxon>Ascomycota</taxon>
        <taxon>Pezizomycotina</taxon>
        <taxon>Eurotiomycetes</taxon>
        <taxon>Eurotiomycetidae</taxon>
        <taxon>Onygenales</taxon>
        <taxon>Ajellomycetaceae</taxon>
        <taxon>Histoplasma</taxon>
    </lineage>
</organism>
<dbReference type="Proteomes" id="UP000002624">
    <property type="component" value="Unassembled WGS sequence"/>
</dbReference>
<sequence>MSGAQDRNWASQSILDFRWIISQLDDATVTIVWNTSLGQDTNHNLDFLFIQNVTYYRPDVMLIIRGCFGNFQS</sequence>
<proteinExistence type="predicted"/>
<protein>
    <submittedName>
        <fullName evidence="1">Uncharacterized protein</fullName>
    </submittedName>
</protein>
<dbReference type="EMBL" id="GG692419">
    <property type="protein sequence ID" value="EER44517.1"/>
    <property type="molecule type" value="Genomic_DNA"/>
</dbReference>
<evidence type="ECO:0000313" key="2">
    <source>
        <dbReference type="Proteomes" id="UP000002624"/>
    </source>
</evidence>
<dbReference type="VEuPathDB" id="FungiDB:HCDG_00096"/>
<evidence type="ECO:0000313" key="1">
    <source>
        <dbReference type="EMBL" id="EER44517.1"/>
    </source>
</evidence>
<dbReference type="AlphaFoldDB" id="C6H3T5"/>
<accession>C6H3T5</accession>
<dbReference type="HOGENOM" id="CLU_2704265_0_0_1"/>